<keyword evidence="5" id="KW-0229">DNA integration</keyword>
<evidence type="ECO:0000256" key="3">
    <source>
        <dbReference type="ARBA" id="ARBA00022618"/>
    </source>
</evidence>
<dbReference type="GO" id="GO:0007059">
    <property type="term" value="P:chromosome segregation"/>
    <property type="evidence" value="ECO:0007669"/>
    <property type="project" value="UniProtKB-KW"/>
</dbReference>
<dbReference type="SUPFAM" id="SSF56349">
    <property type="entry name" value="DNA breaking-rejoining enzymes"/>
    <property type="match status" value="1"/>
</dbReference>
<dbReference type="PROSITE" id="PS51898">
    <property type="entry name" value="TYR_RECOMBINASE"/>
    <property type="match status" value="1"/>
</dbReference>
<dbReference type="GO" id="GO:0015074">
    <property type="term" value="P:DNA integration"/>
    <property type="evidence" value="ECO:0007669"/>
    <property type="project" value="UniProtKB-KW"/>
</dbReference>
<evidence type="ECO:0000259" key="10">
    <source>
        <dbReference type="PROSITE" id="PS51898"/>
    </source>
</evidence>
<evidence type="ECO:0000313" key="12">
    <source>
        <dbReference type="EMBL" id="PKK91189.1"/>
    </source>
</evidence>
<dbReference type="InterPro" id="IPR011010">
    <property type="entry name" value="DNA_brk_join_enz"/>
</dbReference>
<dbReference type="PANTHER" id="PTHR30349:SF77">
    <property type="entry name" value="TYROSINE RECOMBINASE XERC"/>
    <property type="match status" value="1"/>
</dbReference>
<evidence type="ECO:0000256" key="2">
    <source>
        <dbReference type="ARBA" id="ARBA00022490"/>
    </source>
</evidence>
<feature type="domain" description="Tyr recombinase" evidence="10">
    <location>
        <begin position="130"/>
        <end position="323"/>
    </location>
</feature>
<comment type="caution">
    <text evidence="12">The sequence shown here is derived from an EMBL/GenBank/DDBJ whole genome shotgun (WGS) entry which is preliminary data.</text>
</comment>
<organism evidence="12 13">
    <name type="scientific">Candidatus Wallbacteria bacterium HGW-Wallbacteria-1</name>
    <dbReference type="NCBI Taxonomy" id="2013854"/>
    <lineage>
        <taxon>Bacteria</taxon>
        <taxon>Candidatus Walliibacteriota</taxon>
    </lineage>
</organism>
<dbReference type="Proteomes" id="UP000233256">
    <property type="component" value="Unassembled WGS sequence"/>
</dbReference>
<dbReference type="PANTHER" id="PTHR30349">
    <property type="entry name" value="PHAGE INTEGRASE-RELATED"/>
    <property type="match status" value="1"/>
</dbReference>
<dbReference type="Gene3D" id="1.10.443.10">
    <property type="entry name" value="Intergrase catalytic core"/>
    <property type="match status" value="1"/>
</dbReference>
<name>A0A2N1PS71_9BACT</name>
<reference evidence="12 13" key="1">
    <citation type="journal article" date="2017" name="ISME J.">
        <title>Potential for microbial H2 and metal transformations associated with novel bacteria and archaea in deep terrestrial subsurface sediments.</title>
        <authorList>
            <person name="Hernsdorf A.W."/>
            <person name="Amano Y."/>
            <person name="Miyakawa K."/>
            <person name="Ise K."/>
            <person name="Suzuki Y."/>
            <person name="Anantharaman K."/>
            <person name="Probst A."/>
            <person name="Burstein D."/>
            <person name="Thomas B.C."/>
            <person name="Banfield J.F."/>
        </authorList>
    </citation>
    <scope>NUCLEOTIDE SEQUENCE [LARGE SCALE GENOMIC DNA]</scope>
    <source>
        <strain evidence="12">HGW-Wallbacteria-1</strain>
    </source>
</reference>
<evidence type="ECO:0000259" key="11">
    <source>
        <dbReference type="PROSITE" id="PS51900"/>
    </source>
</evidence>
<evidence type="ECO:0000256" key="1">
    <source>
        <dbReference type="ARBA" id="ARBA00004496"/>
    </source>
</evidence>
<keyword evidence="2" id="KW-0963">Cytoplasm</keyword>
<gene>
    <name evidence="12" type="ORF">CVV64_05315</name>
</gene>
<evidence type="ECO:0000256" key="8">
    <source>
        <dbReference type="ARBA" id="ARBA00023306"/>
    </source>
</evidence>
<evidence type="ECO:0000256" key="9">
    <source>
        <dbReference type="PROSITE-ProRule" id="PRU01248"/>
    </source>
</evidence>
<protein>
    <recommendedName>
        <fullName evidence="14">Integrase</fullName>
    </recommendedName>
</protein>
<dbReference type="Pfam" id="PF02899">
    <property type="entry name" value="Phage_int_SAM_1"/>
    <property type="match status" value="1"/>
</dbReference>
<evidence type="ECO:0000256" key="4">
    <source>
        <dbReference type="ARBA" id="ARBA00022829"/>
    </source>
</evidence>
<dbReference type="Gene3D" id="1.10.150.130">
    <property type="match status" value="1"/>
</dbReference>
<evidence type="ECO:0000256" key="5">
    <source>
        <dbReference type="ARBA" id="ARBA00022908"/>
    </source>
</evidence>
<dbReference type="InterPro" id="IPR044068">
    <property type="entry name" value="CB"/>
</dbReference>
<accession>A0A2N1PS71</accession>
<feature type="domain" description="Core-binding (CB)" evidence="11">
    <location>
        <begin position="25"/>
        <end position="105"/>
    </location>
</feature>
<dbReference type="PROSITE" id="PS51900">
    <property type="entry name" value="CB"/>
    <property type="match status" value="1"/>
</dbReference>
<keyword evidence="6 9" id="KW-0238">DNA-binding</keyword>
<dbReference type="GO" id="GO:0006310">
    <property type="term" value="P:DNA recombination"/>
    <property type="evidence" value="ECO:0007669"/>
    <property type="project" value="UniProtKB-KW"/>
</dbReference>
<evidence type="ECO:0000256" key="6">
    <source>
        <dbReference type="ARBA" id="ARBA00023125"/>
    </source>
</evidence>
<dbReference type="InterPro" id="IPR050090">
    <property type="entry name" value="Tyrosine_recombinase_XerCD"/>
</dbReference>
<evidence type="ECO:0008006" key="14">
    <source>
        <dbReference type="Google" id="ProtNLM"/>
    </source>
</evidence>
<keyword evidence="8" id="KW-0131">Cell cycle</keyword>
<dbReference type="InterPro" id="IPR002104">
    <property type="entry name" value="Integrase_catalytic"/>
</dbReference>
<keyword evidence="3" id="KW-0132">Cell division</keyword>
<proteinExistence type="predicted"/>
<dbReference type="GO" id="GO:0051301">
    <property type="term" value="P:cell division"/>
    <property type="evidence" value="ECO:0007669"/>
    <property type="project" value="UniProtKB-KW"/>
</dbReference>
<dbReference type="GO" id="GO:0005737">
    <property type="term" value="C:cytoplasm"/>
    <property type="evidence" value="ECO:0007669"/>
    <property type="project" value="UniProtKB-SubCell"/>
</dbReference>
<dbReference type="InterPro" id="IPR013762">
    <property type="entry name" value="Integrase-like_cat_sf"/>
</dbReference>
<comment type="subcellular location">
    <subcellularLocation>
        <location evidence="1">Cytoplasm</location>
    </subcellularLocation>
</comment>
<evidence type="ECO:0000313" key="13">
    <source>
        <dbReference type="Proteomes" id="UP000233256"/>
    </source>
</evidence>
<dbReference type="InterPro" id="IPR004107">
    <property type="entry name" value="Integrase_SAM-like_N"/>
</dbReference>
<keyword evidence="7" id="KW-0233">DNA recombination</keyword>
<keyword evidence="4" id="KW-0159">Chromosome partition</keyword>
<dbReference type="AlphaFoldDB" id="A0A2N1PS71"/>
<dbReference type="EMBL" id="PGXC01000003">
    <property type="protein sequence ID" value="PKK91189.1"/>
    <property type="molecule type" value="Genomic_DNA"/>
</dbReference>
<dbReference type="GO" id="GO:0003677">
    <property type="term" value="F:DNA binding"/>
    <property type="evidence" value="ECO:0007669"/>
    <property type="project" value="UniProtKB-UniRule"/>
</dbReference>
<dbReference type="Pfam" id="PF00589">
    <property type="entry name" value="Phage_integrase"/>
    <property type="match status" value="1"/>
</dbReference>
<sequence>MSRENITCNTTNDTPKNASQLAQIIRDQPLADKFLQSLDSPSAVTVTGYSHDLRKFGEFIAPTAFGDVTREHVRAYRDHMVTKGLSRNTQKRYLATISSFYHFLADEGILQSPPIPRKLVVSKSRDRQAGSRTSLSKEQIEALLRNLDNQLKDARISCRTKWEWKLEKALRDRAFIHFLYKTGARNSEMRALEKTDLDMIAREARITGKGEKIRFVVFDSDTREIIEEYLNYRRDSESILFRSRKGGQMAISTIIRCFRDYCNQVALPKWVTPHALRHTLATRMMELGLNVKFISEFLGHSSIKITLDIYSHLSRGTKKDIYDSISL</sequence>
<evidence type="ECO:0000256" key="7">
    <source>
        <dbReference type="ARBA" id="ARBA00023172"/>
    </source>
</evidence>
<dbReference type="InterPro" id="IPR010998">
    <property type="entry name" value="Integrase_recombinase_N"/>
</dbReference>